<accession>A0A0W0FRD9</accession>
<dbReference type="Proteomes" id="UP000054988">
    <property type="component" value="Unassembled WGS sequence"/>
</dbReference>
<dbReference type="PANTHER" id="PTHR47570">
    <property type="entry name" value="ZINC ION BINDING PROTEIN"/>
    <property type="match status" value="1"/>
</dbReference>
<organism evidence="6 7">
    <name type="scientific">Moniliophthora roreri</name>
    <name type="common">Frosty pod rot fungus</name>
    <name type="synonym">Monilia roreri</name>
    <dbReference type="NCBI Taxonomy" id="221103"/>
    <lineage>
        <taxon>Eukaryota</taxon>
        <taxon>Fungi</taxon>
        <taxon>Dikarya</taxon>
        <taxon>Basidiomycota</taxon>
        <taxon>Agaricomycotina</taxon>
        <taxon>Agaricomycetes</taxon>
        <taxon>Agaricomycetidae</taxon>
        <taxon>Agaricales</taxon>
        <taxon>Marasmiineae</taxon>
        <taxon>Marasmiaceae</taxon>
        <taxon>Moniliophthora</taxon>
    </lineage>
</organism>
<evidence type="ECO:0000313" key="6">
    <source>
        <dbReference type="EMBL" id="KTB38730.1"/>
    </source>
</evidence>
<dbReference type="Pfam" id="PF01753">
    <property type="entry name" value="zf-MYND"/>
    <property type="match status" value="2"/>
</dbReference>
<dbReference type="Gene3D" id="6.10.140.2220">
    <property type="match status" value="2"/>
</dbReference>
<sequence length="1173" mass="132105">MSENEGNAKLVLEILPIIWAHLPLPIPSFNTTTDSNREHVTKHAANALAALPAAFQCGAFRTKKVTTEIQRNWSRIWSWITFLYDSYLNSSSPTRYTSTHLDQIHLALSAILSASTSFPCLISLCAKTQSFAPLATDIALLMIQNPRFTASEPVLIHSSLVLQNVSKVKHGSSDQLVRRLNQVESQHLADIIVTRIMNARSALQPHSHLIPVKVSLIVLYCCSISSPIFNAWLMNCRSVYWVCHTMKRLLSFETRRLDGALLADCLQLSFTYLMTAFNQYGHTVVLEALRARLLQSMASTSSLFGVDALLDATLMELYTDLLRVIGQYTMYRSVCGVASKALSHVAHKVPSGTKLARIFRGFESTVQERMELRRCYDTLEIGMCANRCSYRTTHIRAKNERITFYRCGGCRAVFYCSKTCQGEDWKQGHKDMCAVTKTRMGRGSNDYLPPCADIRDVMFMDWMIEQHLDDEQLLHTHITRQNEYRNQHPEIRASDLVVSVLDFTGFPFEISVTTMADAKEKCPDTDWDLMLHQAEGETGQMLLVLTNAKVAEARLKHLKSSALAGSRNALQDIETMISENLRIVPDVLPAILHHLPAPLPDFSAMDIPQKTSIIGLAQSALVALGEALIRDHFHTQSVVDEIHRSWPHIWRWIVFLFDSYLNPESDLYASSVPIDDMVDHPVTIHYAISKIIFAFTNSKVTGLPILTKTKGAISLAIENFLISAGELSFVLMDRVMFNPDAFTYSTWALLGLMEAPDDKPLQAIANKLSQKKSGRFAVGIVARLIFASRIQDASGTPRSLKSTLNVMNLLTLYSPAFNISLIHSKSVYWVCTIIRGLTSRLGATVSSDSANVLKSGCDYLLSALDHFGHPVATELLKTGLLKCILKSGRFLDSAFMIESISEDSDETKSTGTLPELYIKLLHKIGSYTVYGSVCGVAVKALSRVKMLEPPPRLAEEFKQFVTEVEGRAKSKAKHDESAIAVCGRIGCPYLDKNFSDRTKGDRVPTFRCTGCEEVYYCSKECQKFDWVERGHRNMCKQRKLSKERNSHHYNGPTLDIRDLLSFNSMIMDYIEDDVAWWLSVALLFKVRCERDPDIQPDEPLVALLNYQEFPHKMDIITVRKAKGMDTGYSWDRVVANWRRRGEFVPILTIAPSPGRPDYAIWTWPLNEMNELDE</sequence>
<keyword evidence="2 4" id="KW-0863">Zinc-finger</keyword>
<dbReference type="PANTHER" id="PTHR47570:SF1">
    <property type="entry name" value="ZINC ION BINDING PROTEIN"/>
    <property type="match status" value="1"/>
</dbReference>
<feature type="domain" description="MYND-type" evidence="5">
    <location>
        <begin position="979"/>
        <end position="1035"/>
    </location>
</feature>
<dbReference type="EMBL" id="LATX01001734">
    <property type="protein sequence ID" value="KTB38730.1"/>
    <property type="molecule type" value="Genomic_DNA"/>
</dbReference>
<dbReference type="InterPro" id="IPR002893">
    <property type="entry name" value="Znf_MYND"/>
</dbReference>
<evidence type="ECO:0000256" key="4">
    <source>
        <dbReference type="PROSITE-ProRule" id="PRU00134"/>
    </source>
</evidence>
<keyword evidence="1" id="KW-0479">Metal-binding</keyword>
<gene>
    <name evidence="6" type="ORF">WG66_8735</name>
</gene>
<keyword evidence="3" id="KW-0862">Zinc</keyword>
<evidence type="ECO:0000256" key="3">
    <source>
        <dbReference type="ARBA" id="ARBA00022833"/>
    </source>
</evidence>
<dbReference type="GO" id="GO:0008270">
    <property type="term" value="F:zinc ion binding"/>
    <property type="evidence" value="ECO:0007669"/>
    <property type="project" value="UniProtKB-KW"/>
</dbReference>
<proteinExistence type="predicted"/>
<dbReference type="SUPFAM" id="SSF144232">
    <property type="entry name" value="HIT/MYND zinc finger-like"/>
    <property type="match status" value="2"/>
</dbReference>
<evidence type="ECO:0000256" key="2">
    <source>
        <dbReference type="ARBA" id="ARBA00022771"/>
    </source>
</evidence>
<reference evidence="6 7" key="1">
    <citation type="submission" date="2015-12" db="EMBL/GenBank/DDBJ databases">
        <title>Draft genome sequence of Moniliophthora roreri, the causal agent of frosty pod rot of cacao.</title>
        <authorList>
            <person name="Aime M.C."/>
            <person name="Diaz-Valderrama J.R."/>
            <person name="Kijpornyongpan T."/>
            <person name="Phillips-Mora W."/>
        </authorList>
    </citation>
    <scope>NUCLEOTIDE SEQUENCE [LARGE SCALE GENOMIC DNA]</scope>
    <source>
        <strain evidence="6 7">MCA 2952</strain>
    </source>
</reference>
<evidence type="ECO:0000256" key="1">
    <source>
        <dbReference type="ARBA" id="ARBA00022723"/>
    </source>
</evidence>
<dbReference type="AlphaFoldDB" id="A0A0W0FRD9"/>
<dbReference type="PROSITE" id="PS50865">
    <property type="entry name" value="ZF_MYND_2"/>
    <property type="match status" value="2"/>
</dbReference>
<comment type="caution">
    <text evidence="6">The sequence shown here is derived from an EMBL/GenBank/DDBJ whole genome shotgun (WGS) entry which is preliminary data.</text>
</comment>
<evidence type="ECO:0000259" key="5">
    <source>
        <dbReference type="PROSITE" id="PS50865"/>
    </source>
</evidence>
<evidence type="ECO:0000313" key="7">
    <source>
        <dbReference type="Proteomes" id="UP000054988"/>
    </source>
</evidence>
<name>A0A0W0FRD9_MONRR</name>
<feature type="domain" description="MYND-type" evidence="5">
    <location>
        <begin position="385"/>
        <end position="433"/>
    </location>
</feature>
<protein>
    <recommendedName>
        <fullName evidence="5">MYND-type domain-containing protein</fullName>
    </recommendedName>
</protein>